<dbReference type="Proteomes" id="UP000472277">
    <property type="component" value="Chromosome 5"/>
</dbReference>
<dbReference type="GO" id="GO:0030018">
    <property type="term" value="C:Z disc"/>
    <property type="evidence" value="ECO:0007669"/>
    <property type="project" value="UniProtKB-SubCell"/>
</dbReference>
<dbReference type="Pfam" id="PF00412">
    <property type="entry name" value="LIM"/>
    <property type="match status" value="1"/>
</dbReference>
<dbReference type="GO" id="GO:0005912">
    <property type="term" value="C:adherens junction"/>
    <property type="evidence" value="ECO:0007669"/>
    <property type="project" value="TreeGrafter"/>
</dbReference>
<name>A0A673Y6D5_SALTR</name>
<dbReference type="InterPro" id="IPR031847">
    <property type="entry name" value="PDLI1-4/Zasp-like_mid"/>
</dbReference>
<dbReference type="AlphaFoldDB" id="A0A673Y6D5"/>
<dbReference type="GO" id="GO:0061061">
    <property type="term" value="P:muscle structure development"/>
    <property type="evidence" value="ECO:0007669"/>
    <property type="project" value="TreeGrafter"/>
</dbReference>
<sequence>MPLRVVVQGPGPWGFRLVGGKDFEQPLTISRITPGSKAAQANLSVGDQILAIDGEPTESMTHLQAQNKIKGCLEEMILSIDSIYICNITDFCPVLITLSLATPTLQEVKPIGSAHNRSALPFAGFGPKVVTNQYNNPAGLYSSENIKDFNTAVDDVKTIATAANEPSNIPTVADSEVYKMLQENQEADEPPRQSASFKVLQEILESDPDKPSGFRSVKAPAAKMVSTVGNANKLPICDKCGSGIVGMVVKLRDKFRHPECYTCSNCDVNLKQKGHFFVEDQIYCEKHARERVTPPEGYDVVTVFPK</sequence>
<keyword evidence="4 6" id="KW-0862">Zinc</keyword>
<dbReference type="GO" id="GO:0003779">
    <property type="term" value="F:actin binding"/>
    <property type="evidence" value="ECO:0007669"/>
    <property type="project" value="TreeGrafter"/>
</dbReference>
<keyword evidence="10" id="KW-1185">Reference proteome</keyword>
<dbReference type="GO" id="GO:0031941">
    <property type="term" value="C:filamentous actin"/>
    <property type="evidence" value="ECO:0007669"/>
    <property type="project" value="TreeGrafter"/>
</dbReference>
<dbReference type="InterPro" id="IPR001781">
    <property type="entry name" value="Znf_LIM"/>
</dbReference>
<evidence type="ECO:0000313" key="9">
    <source>
        <dbReference type="Ensembl" id="ENSSTUP00000030085.1"/>
    </source>
</evidence>
<dbReference type="Gene3D" id="2.30.42.10">
    <property type="match status" value="1"/>
</dbReference>
<dbReference type="Ensembl" id="ENSSTUT00000031472.1">
    <property type="protein sequence ID" value="ENSSTUP00000030085.1"/>
    <property type="gene ID" value="ENSSTUG00000012985.1"/>
</dbReference>
<keyword evidence="3 6" id="KW-0479">Metal-binding</keyword>
<reference evidence="9" key="1">
    <citation type="submission" date="2025-08" db="UniProtKB">
        <authorList>
            <consortium name="Ensembl"/>
        </authorList>
    </citation>
    <scope>IDENTIFICATION</scope>
</reference>
<organism evidence="9 10">
    <name type="scientific">Salmo trutta</name>
    <name type="common">Brown trout</name>
    <dbReference type="NCBI Taxonomy" id="8032"/>
    <lineage>
        <taxon>Eukaryota</taxon>
        <taxon>Metazoa</taxon>
        <taxon>Chordata</taxon>
        <taxon>Craniata</taxon>
        <taxon>Vertebrata</taxon>
        <taxon>Euteleostomi</taxon>
        <taxon>Actinopterygii</taxon>
        <taxon>Neopterygii</taxon>
        <taxon>Teleostei</taxon>
        <taxon>Protacanthopterygii</taxon>
        <taxon>Salmoniformes</taxon>
        <taxon>Salmonidae</taxon>
        <taxon>Salmoninae</taxon>
        <taxon>Salmo</taxon>
    </lineage>
</organism>
<dbReference type="SMART" id="SM00735">
    <property type="entry name" value="ZM"/>
    <property type="match status" value="1"/>
</dbReference>
<evidence type="ECO:0000256" key="5">
    <source>
        <dbReference type="ARBA" id="ARBA00023038"/>
    </source>
</evidence>
<dbReference type="InterPro" id="IPR050604">
    <property type="entry name" value="PDZ-LIM_domain"/>
</dbReference>
<dbReference type="GO" id="GO:0051371">
    <property type="term" value="F:muscle alpha-actinin binding"/>
    <property type="evidence" value="ECO:0007669"/>
    <property type="project" value="TreeGrafter"/>
</dbReference>
<dbReference type="SUPFAM" id="SSF57716">
    <property type="entry name" value="Glucocorticoid receptor-like (DNA-binding domain)"/>
    <property type="match status" value="2"/>
</dbReference>
<dbReference type="GO" id="GO:0001725">
    <property type="term" value="C:stress fiber"/>
    <property type="evidence" value="ECO:0007669"/>
    <property type="project" value="TreeGrafter"/>
</dbReference>
<dbReference type="PROSITE" id="PS00478">
    <property type="entry name" value="LIM_DOMAIN_1"/>
    <property type="match status" value="1"/>
</dbReference>
<dbReference type="SMART" id="SM00228">
    <property type="entry name" value="PDZ"/>
    <property type="match status" value="1"/>
</dbReference>
<dbReference type="FunFam" id="2.30.42.10:FF:000055">
    <property type="entry name" value="PDZ and LIM domain protein 3"/>
    <property type="match status" value="1"/>
</dbReference>
<dbReference type="Gene3D" id="2.10.110.10">
    <property type="entry name" value="Cysteine Rich Protein"/>
    <property type="match status" value="1"/>
</dbReference>
<dbReference type="GO" id="GO:0007507">
    <property type="term" value="P:heart development"/>
    <property type="evidence" value="ECO:0007669"/>
    <property type="project" value="TreeGrafter"/>
</dbReference>
<evidence type="ECO:0000259" key="7">
    <source>
        <dbReference type="PROSITE" id="PS50023"/>
    </source>
</evidence>
<evidence type="ECO:0000256" key="1">
    <source>
        <dbReference type="ARBA" id="ARBA00004216"/>
    </source>
</evidence>
<feature type="domain" description="LIM zinc-binding" evidence="7">
    <location>
        <begin position="235"/>
        <end position="294"/>
    </location>
</feature>
<dbReference type="FunFam" id="2.10.110.10:FF:000026">
    <property type="entry name" value="PDZ and LIM domain protein 3"/>
    <property type="match status" value="1"/>
</dbReference>
<proteinExistence type="predicted"/>
<feature type="domain" description="PDZ" evidence="8">
    <location>
        <begin position="1"/>
        <end position="80"/>
    </location>
</feature>
<dbReference type="InterPro" id="IPR001478">
    <property type="entry name" value="PDZ"/>
</dbReference>
<dbReference type="PROSITE" id="PS50106">
    <property type="entry name" value="PDZ"/>
    <property type="match status" value="1"/>
</dbReference>
<evidence type="ECO:0000313" key="10">
    <source>
        <dbReference type="Proteomes" id="UP000472277"/>
    </source>
</evidence>
<dbReference type="GO" id="GO:0046872">
    <property type="term" value="F:metal ion binding"/>
    <property type="evidence" value="ECO:0007669"/>
    <property type="project" value="UniProtKB-KW"/>
</dbReference>
<protein>
    <submittedName>
        <fullName evidence="9">PDZ and LIM domain 1 (elfin)</fullName>
    </submittedName>
</protein>
<dbReference type="CDD" id="cd06753">
    <property type="entry name" value="PDZ_PDLIM-like"/>
    <property type="match status" value="1"/>
</dbReference>
<dbReference type="CDD" id="cd09448">
    <property type="entry name" value="LIM_CLP36"/>
    <property type="match status" value="1"/>
</dbReference>
<dbReference type="Pfam" id="PF00595">
    <property type="entry name" value="PDZ"/>
    <property type="match status" value="1"/>
</dbReference>
<accession>A0A673Y6D5</accession>
<gene>
    <name evidence="9" type="primary">pdlim1</name>
</gene>
<evidence type="ECO:0000259" key="8">
    <source>
        <dbReference type="PROSITE" id="PS50106"/>
    </source>
</evidence>
<evidence type="ECO:0000256" key="4">
    <source>
        <dbReference type="ARBA" id="ARBA00022833"/>
    </source>
</evidence>
<evidence type="ECO:0000256" key="3">
    <source>
        <dbReference type="ARBA" id="ARBA00022723"/>
    </source>
</evidence>
<dbReference type="InterPro" id="IPR036034">
    <property type="entry name" value="PDZ_sf"/>
</dbReference>
<dbReference type="SMART" id="SM00132">
    <property type="entry name" value="LIM"/>
    <property type="match status" value="1"/>
</dbReference>
<evidence type="ECO:0000256" key="2">
    <source>
        <dbReference type="ARBA" id="ARBA00022490"/>
    </source>
</evidence>
<dbReference type="SUPFAM" id="SSF50156">
    <property type="entry name" value="PDZ domain-like"/>
    <property type="match status" value="1"/>
</dbReference>
<dbReference type="PANTHER" id="PTHR24214">
    <property type="entry name" value="PDZ AND LIM DOMAIN PROTEIN ZASP"/>
    <property type="match status" value="1"/>
</dbReference>
<keyword evidence="5 6" id="KW-0440">LIM domain</keyword>
<dbReference type="GO" id="GO:0030036">
    <property type="term" value="P:actin cytoskeleton organization"/>
    <property type="evidence" value="ECO:0007669"/>
    <property type="project" value="TreeGrafter"/>
</dbReference>
<dbReference type="GeneTree" id="ENSGT00940000155525"/>
<dbReference type="InterPro" id="IPR028537">
    <property type="entry name" value="PDLIM1_LIM"/>
</dbReference>
<dbReference type="PANTHER" id="PTHR24214:SF5">
    <property type="entry name" value="PDZ AND LIM DOMAIN PROTEIN 1"/>
    <property type="match status" value="1"/>
</dbReference>
<reference evidence="9" key="2">
    <citation type="submission" date="2025-09" db="UniProtKB">
        <authorList>
            <consortium name="Ensembl"/>
        </authorList>
    </citation>
    <scope>IDENTIFICATION</scope>
</reference>
<comment type="subcellular location">
    <subcellularLocation>
        <location evidence="1">Cytoplasm</location>
        <location evidence="1">Myofibril</location>
        <location evidence="1">Sarcomere</location>
        <location evidence="1">Z line</location>
    </subcellularLocation>
</comment>
<keyword evidence="2" id="KW-0963">Cytoplasm</keyword>
<dbReference type="InterPro" id="IPR006643">
    <property type="entry name" value="Zasp-like_motif"/>
</dbReference>
<dbReference type="Pfam" id="PF15936">
    <property type="entry name" value="DUF4749"/>
    <property type="match status" value="1"/>
</dbReference>
<evidence type="ECO:0000256" key="6">
    <source>
        <dbReference type="PROSITE-ProRule" id="PRU00125"/>
    </source>
</evidence>
<dbReference type="PROSITE" id="PS50023">
    <property type="entry name" value="LIM_DOMAIN_2"/>
    <property type="match status" value="1"/>
</dbReference>